<protein>
    <recommendedName>
        <fullName evidence="1">Winged helix-turn helix domain-containing protein</fullName>
    </recommendedName>
</protein>
<dbReference type="STRING" id="1908237.BEN47_18780"/>
<feature type="domain" description="Winged helix-turn helix" evidence="1">
    <location>
        <begin position="84"/>
        <end position="139"/>
    </location>
</feature>
<organism evidence="2 3">
    <name type="scientific">Hymenobacter lapidarius</name>
    <dbReference type="NCBI Taxonomy" id="1908237"/>
    <lineage>
        <taxon>Bacteria</taxon>
        <taxon>Pseudomonadati</taxon>
        <taxon>Bacteroidota</taxon>
        <taxon>Cytophagia</taxon>
        <taxon>Cytophagales</taxon>
        <taxon>Hymenobacteraceae</taxon>
        <taxon>Hymenobacter</taxon>
    </lineage>
</organism>
<name>A0A1G1SU77_9BACT</name>
<sequence>MQKQRRDEAGYVKVTVLLLLDKGRPVASIAEDLGLDEGTVYRYVQLYHLQGLATYLTAEQARYWGLLTSAQLAHLCQEVNRTLYVDCKGIQAWLLETCRVHYSVSGLTDLLHRLGFCYKLTTALPCEANAAAQSTFLANLTPLLAEAATGEAVLYYADAAHPTHNTRCTRAWCATGQQRALLTVSGRERVNLNAALNAHAPTQVHLDETGRVDAQSTRRLYEKLESIKKCGSMGLGGHLHRFCWH</sequence>
<evidence type="ECO:0000259" key="1">
    <source>
        <dbReference type="Pfam" id="PF13592"/>
    </source>
</evidence>
<dbReference type="Pfam" id="PF13592">
    <property type="entry name" value="HTH_33"/>
    <property type="match status" value="1"/>
</dbReference>
<dbReference type="InterPro" id="IPR025959">
    <property type="entry name" value="Winged_HTH_dom"/>
</dbReference>
<proteinExistence type="predicted"/>
<evidence type="ECO:0000313" key="3">
    <source>
        <dbReference type="Proteomes" id="UP000176294"/>
    </source>
</evidence>
<dbReference type="SUPFAM" id="SSF46689">
    <property type="entry name" value="Homeodomain-like"/>
    <property type="match status" value="1"/>
</dbReference>
<dbReference type="Proteomes" id="UP000176294">
    <property type="component" value="Unassembled WGS sequence"/>
</dbReference>
<gene>
    <name evidence="2" type="ORF">BEN47_18780</name>
</gene>
<dbReference type="Pfam" id="PF13551">
    <property type="entry name" value="HTH_29"/>
    <property type="match status" value="1"/>
</dbReference>
<dbReference type="EMBL" id="MDZB01000151">
    <property type="protein sequence ID" value="OGX82146.1"/>
    <property type="molecule type" value="Genomic_DNA"/>
</dbReference>
<reference evidence="2 3" key="1">
    <citation type="submission" date="2016-08" db="EMBL/GenBank/DDBJ databases">
        <title>Hymenobacter coccineus sp. nov., Hymenobacter lapidarius sp. nov. and Hymenobacter glacialis sp. nov., isolated from Antarctic soil.</title>
        <authorList>
            <person name="Sedlacek I."/>
            <person name="Kralova S."/>
            <person name="Kyrova K."/>
            <person name="Maslanova I."/>
            <person name="Stankova E."/>
            <person name="Vrbovska V."/>
            <person name="Nemec M."/>
            <person name="Bartak M."/>
            <person name="Svec P."/>
            <person name="Busse H.-J."/>
            <person name="Pantucek R."/>
        </authorList>
    </citation>
    <scope>NUCLEOTIDE SEQUENCE [LARGE SCALE GENOMIC DNA]</scope>
    <source>
        <strain evidence="2 3">CCM 8643</strain>
    </source>
</reference>
<accession>A0A1G1SU77</accession>
<comment type="caution">
    <text evidence="2">The sequence shown here is derived from an EMBL/GenBank/DDBJ whole genome shotgun (WGS) entry which is preliminary data.</text>
</comment>
<keyword evidence="3" id="KW-1185">Reference proteome</keyword>
<dbReference type="InterPro" id="IPR009057">
    <property type="entry name" value="Homeodomain-like_sf"/>
</dbReference>
<evidence type="ECO:0000313" key="2">
    <source>
        <dbReference type="EMBL" id="OGX82146.1"/>
    </source>
</evidence>
<dbReference type="AlphaFoldDB" id="A0A1G1SU77"/>